<evidence type="ECO:0000256" key="14">
    <source>
        <dbReference type="SAM" id="Phobius"/>
    </source>
</evidence>
<dbReference type="InterPro" id="IPR004299">
    <property type="entry name" value="MBOAT_fam"/>
</dbReference>
<evidence type="ECO:0000256" key="10">
    <source>
        <dbReference type="ARBA" id="ARBA00023136"/>
    </source>
</evidence>
<keyword evidence="10 13" id="KW-0472">Membrane</keyword>
<organism evidence="15 16">
    <name type="scientific">Bradyrhizobium elkanii</name>
    <dbReference type="NCBI Taxonomy" id="29448"/>
    <lineage>
        <taxon>Bacteria</taxon>
        <taxon>Pseudomonadati</taxon>
        <taxon>Pseudomonadota</taxon>
        <taxon>Alphaproteobacteria</taxon>
        <taxon>Hyphomicrobiales</taxon>
        <taxon>Nitrobacteraceae</taxon>
        <taxon>Bradyrhizobium</taxon>
    </lineage>
</organism>
<evidence type="ECO:0000256" key="4">
    <source>
        <dbReference type="ARBA" id="ARBA00016084"/>
    </source>
</evidence>
<keyword evidence="6 13" id="KW-0808">Transferase</keyword>
<feature type="transmembrane region" description="Helical" evidence="14">
    <location>
        <begin position="328"/>
        <end position="345"/>
    </location>
</feature>
<feature type="transmembrane region" description="Helical" evidence="14">
    <location>
        <begin position="48"/>
        <end position="65"/>
    </location>
</feature>
<evidence type="ECO:0000256" key="9">
    <source>
        <dbReference type="ARBA" id="ARBA00022989"/>
    </source>
</evidence>
<dbReference type="InterPro" id="IPR051085">
    <property type="entry name" value="MB_O-acyltransferase"/>
</dbReference>
<evidence type="ECO:0000256" key="3">
    <source>
        <dbReference type="ARBA" id="ARBA00010323"/>
    </source>
</evidence>
<dbReference type="Pfam" id="PF03062">
    <property type="entry name" value="MBOAT"/>
    <property type="match status" value="1"/>
</dbReference>
<reference evidence="15" key="1">
    <citation type="submission" date="2021-02" db="EMBL/GenBank/DDBJ databases">
        <title>Genomic Encyclopedia of Type Strains, Phase IV (KMG-V): Genome sequencing to study the core and pangenomes of soil and plant-associated prokaryotes.</title>
        <authorList>
            <person name="Whitman W."/>
        </authorList>
    </citation>
    <scope>NUCLEOTIDE SEQUENCE</scope>
    <source>
        <strain evidence="15">USDA 406</strain>
    </source>
</reference>
<keyword evidence="5 13" id="KW-1003">Cell membrane</keyword>
<dbReference type="RefSeq" id="WP_209945960.1">
    <property type="nucleotide sequence ID" value="NZ_JAFICZ010000001.1"/>
</dbReference>
<dbReference type="Proteomes" id="UP000673383">
    <property type="component" value="Unassembled WGS sequence"/>
</dbReference>
<name>A0A8I1YKM8_BRAEL</name>
<sequence length="465" mass="53172">MPFSDPVFFVFFALHFSAHLLTPPRYRLYLLIFGSTVFYAWWKLEYALLPYLLSTIAWGGVLWIEEAKAPDVRKWRLVVVLAVLFTPLIVFKYAHFLIYDVAGAFRAAGPRFFGDELRFSLPLGISFVTFTLTAYVVNVYRGLFPIERRLTAILGYVLFFPHLVAGPILRPHELLPQLSKAARALDARFTLGASLFVLGLSKKLIFADTIAPYVDLAYAPGDHSAYDYLLAIYGFSMQIYCDFSGYTDMAVGLAYLLRIRLPRNFRSPYASNSMIEFWRRWHTTLSHWLRDYLYIALGGNRQGSARQLANLMLTMLIGGLWHGANWTFVIWGSLHGIGISLNHLFNRVWRSTRLPAWLRIIITFHFVTIAWIYFRAPNLTLAHEVLAGPFTSSSTGFWAFLSEHAYPLVLLLVFLVTHRFDNHARVQLALKRAPKSVVWAFMLTISTLAIAVSQGSSAKFIYFDF</sequence>
<dbReference type="AlphaFoldDB" id="A0A8I1YKM8"/>
<feature type="transmembrane region" description="Helical" evidence="14">
    <location>
        <begin position="6"/>
        <end position="21"/>
    </location>
</feature>
<feature type="transmembrane region" description="Helical" evidence="14">
    <location>
        <begin position="150"/>
        <end position="169"/>
    </location>
</feature>
<keyword evidence="9 14" id="KW-1133">Transmembrane helix</keyword>
<keyword evidence="8" id="KW-0016">Alginate biosynthesis</keyword>
<dbReference type="GO" id="GO:0016746">
    <property type="term" value="F:acyltransferase activity"/>
    <property type="evidence" value="ECO:0007669"/>
    <property type="project" value="UniProtKB-KW"/>
</dbReference>
<keyword evidence="11 13" id="KW-0012">Acyltransferase</keyword>
<evidence type="ECO:0000256" key="6">
    <source>
        <dbReference type="ARBA" id="ARBA00022679"/>
    </source>
</evidence>
<feature type="transmembrane region" description="Helical" evidence="14">
    <location>
        <begin position="119"/>
        <end position="138"/>
    </location>
</feature>
<dbReference type="PANTHER" id="PTHR13285:SF23">
    <property type="entry name" value="TEICHOIC ACID D-ALANYLTRANSFERASE"/>
    <property type="match status" value="1"/>
</dbReference>
<comment type="pathway">
    <text evidence="2">Glycan biosynthesis; alginate biosynthesis.</text>
</comment>
<feature type="transmembrane region" description="Helical" evidence="14">
    <location>
        <begin position="437"/>
        <end position="462"/>
    </location>
</feature>
<evidence type="ECO:0000256" key="1">
    <source>
        <dbReference type="ARBA" id="ARBA00004651"/>
    </source>
</evidence>
<evidence type="ECO:0000256" key="7">
    <source>
        <dbReference type="ARBA" id="ARBA00022692"/>
    </source>
</evidence>
<dbReference type="PANTHER" id="PTHR13285">
    <property type="entry name" value="ACYLTRANSFERASE"/>
    <property type="match status" value="1"/>
</dbReference>
<evidence type="ECO:0000256" key="2">
    <source>
        <dbReference type="ARBA" id="ARBA00005182"/>
    </source>
</evidence>
<comment type="subcellular location">
    <subcellularLocation>
        <location evidence="1">Cell membrane</location>
        <topology evidence="1">Multi-pass membrane protein</topology>
    </subcellularLocation>
</comment>
<protein>
    <recommendedName>
        <fullName evidence="4">Probable alginate O-acetylase AlgI</fullName>
    </recommendedName>
    <alternativeName>
        <fullName evidence="12">Alginate biosynthesis protein AlgI</fullName>
    </alternativeName>
</protein>
<evidence type="ECO:0000313" key="16">
    <source>
        <dbReference type="Proteomes" id="UP000673383"/>
    </source>
</evidence>
<evidence type="ECO:0000256" key="5">
    <source>
        <dbReference type="ARBA" id="ARBA00022475"/>
    </source>
</evidence>
<dbReference type="GO" id="GO:0005886">
    <property type="term" value="C:plasma membrane"/>
    <property type="evidence" value="ECO:0007669"/>
    <property type="project" value="UniProtKB-SubCell"/>
</dbReference>
<evidence type="ECO:0000256" key="12">
    <source>
        <dbReference type="ARBA" id="ARBA00031030"/>
    </source>
</evidence>
<comment type="caution">
    <text evidence="15">The sequence shown here is derived from an EMBL/GenBank/DDBJ whole genome shotgun (WGS) entry which is preliminary data.</text>
</comment>
<keyword evidence="7 14" id="KW-0812">Transmembrane</keyword>
<feature type="transmembrane region" description="Helical" evidence="14">
    <location>
        <begin position="396"/>
        <end position="416"/>
    </location>
</feature>
<proteinExistence type="inferred from homology"/>
<dbReference type="EMBL" id="JAFICZ010000001">
    <property type="protein sequence ID" value="MBP1299801.1"/>
    <property type="molecule type" value="Genomic_DNA"/>
</dbReference>
<dbReference type="PIRSF" id="PIRSF016636">
    <property type="entry name" value="AlgI_DltB"/>
    <property type="match status" value="1"/>
</dbReference>
<evidence type="ECO:0000313" key="15">
    <source>
        <dbReference type="EMBL" id="MBP1299801.1"/>
    </source>
</evidence>
<evidence type="ECO:0000256" key="13">
    <source>
        <dbReference type="PIRNR" id="PIRNR016636"/>
    </source>
</evidence>
<accession>A0A8I1YKM8</accession>
<gene>
    <name evidence="15" type="ORF">JOH49_009554</name>
</gene>
<feature type="transmembrane region" description="Helical" evidence="14">
    <location>
        <begin position="357"/>
        <end position="376"/>
    </location>
</feature>
<evidence type="ECO:0000256" key="11">
    <source>
        <dbReference type="ARBA" id="ARBA00023315"/>
    </source>
</evidence>
<dbReference type="GO" id="GO:0042121">
    <property type="term" value="P:alginic acid biosynthetic process"/>
    <property type="evidence" value="ECO:0007669"/>
    <property type="project" value="UniProtKB-KW"/>
</dbReference>
<dbReference type="PIRSF" id="PIRSF500217">
    <property type="entry name" value="AlgI"/>
    <property type="match status" value="1"/>
</dbReference>
<feature type="transmembrane region" description="Helical" evidence="14">
    <location>
        <begin position="77"/>
        <end position="99"/>
    </location>
</feature>
<comment type="similarity">
    <text evidence="3 13">Belongs to the membrane-bound acyltransferase family.</text>
</comment>
<dbReference type="InterPro" id="IPR024194">
    <property type="entry name" value="Ac/AlaTfrase_AlgI/DltB"/>
</dbReference>
<dbReference type="InterPro" id="IPR028362">
    <property type="entry name" value="AlgI"/>
</dbReference>
<evidence type="ECO:0000256" key="8">
    <source>
        <dbReference type="ARBA" id="ARBA00022841"/>
    </source>
</evidence>